<dbReference type="InterPro" id="IPR050275">
    <property type="entry name" value="PGM_Phosphatase"/>
</dbReference>
<dbReference type="GO" id="GO:0005737">
    <property type="term" value="C:cytoplasm"/>
    <property type="evidence" value="ECO:0007669"/>
    <property type="project" value="TreeGrafter"/>
</dbReference>
<dbReference type="SMART" id="SM00855">
    <property type="entry name" value="PGAM"/>
    <property type="match status" value="1"/>
</dbReference>
<dbReference type="Proteomes" id="UP000715651">
    <property type="component" value="Unassembled WGS sequence"/>
</dbReference>
<dbReference type="CDD" id="cd07067">
    <property type="entry name" value="HP_PGM_like"/>
    <property type="match status" value="1"/>
</dbReference>
<dbReference type="SUPFAM" id="SSF53254">
    <property type="entry name" value="Phosphoglycerate mutase-like"/>
    <property type="match status" value="1"/>
</dbReference>
<evidence type="ECO:0000313" key="2">
    <source>
        <dbReference type="Proteomes" id="UP000715651"/>
    </source>
</evidence>
<gene>
    <name evidence="1" type="ORF">K8U78_05225</name>
</gene>
<proteinExistence type="predicted"/>
<reference evidence="1" key="1">
    <citation type="journal article" date="2021" name="PeerJ">
        <title>Extensive microbial diversity within the chicken gut microbiome revealed by metagenomics and culture.</title>
        <authorList>
            <person name="Gilroy R."/>
            <person name="Ravi A."/>
            <person name="Getino M."/>
            <person name="Pursley I."/>
            <person name="Horton D.L."/>
            <person name="Alikhan N.F."/>
            <person name="Baker D."/>
            <person name="Gharbi K."/>
            <person name="Hall N."/>
            <person name="Watson M."/>
            <person name="Adriaenssens E.M."/>
            <person name="Foster-Nyarko E."/>
            <person name="Jarju S."/>
            <person name="Secka A."/>
            <person name="Antonio M."/>
            <person name="Oren A."/>
            <person name="Chaudhuri R.R."/>
            <person name="La Ragione R."/>
            <person name="Hildebrand F."/>
            <person name="Pallen M.J."/>
        </authorList>
    </citation>
    <scope>NUCLEOTIDE SEQUENCE</scope>
    <source>
        <strain evidence="1">578</strain>
    </source>
</reference>
<accession>A0A921FV24</accession>
<name>A0A921FV24_9BIFI</name>
<evidence type="ECO:0000313" key="1">
    <source>
        <dbReference type="EMBL" id="HJF18529.1"/>
    </source>
</evidence>
<dbReference type="InterPro" id="IPR013078">
    <property type="entry name" value="His_Pase_superF_clade-1"/>
</dbReference>
<sequence>MATREGTVWQAPVTFERATGSFPSISRHLNAGEIEGATQQTRQTTDFLKAGLDTPHTTLNFVRHGKVENPTGVVYERIPGFHLSQLGHAQAQATARWMAEQPEIVRSVAFFSSPLDRTLDTSDHILNAVNEARAELGLPALTIQTDERLMEVWNVFRGQRPGKGEAALWKHNNWKRILNLKRPGWGEPYSEVAQRMQSFAFEMVKRYPGQNVIVVAHESPIWTLRHVLTTGKASSNILTRGTALASVTSLTFNQIPQLVQVDYHDPAKDVALS</sequence>
<dbReference type="PANTHER" id="PTHR48100:SF51">
    <property type="entry name" value="PHOSPHOGLYCERATE MUTASE"/>
    <property type="match status" value="1"/>
</dbReference>
<dbReference type="Gene3D" id="3.40.50.1240">
    <property type="entry name" value="Phosphoglycerate mutase-like"/>
    <property type="match status" value="1"/>
</dbReference>
<reference evidence="1" key="2">
    <citation type="submission" date="2021-09" db="EMBL/GenBank/DDBJ databases">
        <authorList>
            <person name="Gilroy R."/>
        </authorList>
    </citation>
    <scope>NUCLEOTIDE SEQUENCE</scope>
    <source>
        <strain evidence="1">578</strain>
    </source>
</reference>
<dbReference type="AlphaFoldDB" id="A0A921FV24"/>
<dbReference type="GO" id="GO:0016791">
    <property type="term" value="F:phosphatase activity"/>
    <property type="evidence" value="ECO:0007669"/>
    <property type="project" value="TreeGrafter"/>
</dbReference>
<comment type="caution">
    <text evidence="1">The sequence shown here is derived from an EMBL/GenBank/DDBJ whole genome shotgun (WGS) entry which is preliminary data.</text>
</comment>
<protein>
    <submittedName>
        <fullName evidence="1">Histidine phosphatase family protein</fullName>
    </submittedName>
</protein>
<dbReference type="PANTHER" id="PTHR48100">
    <property type="entry name" value="BROAD-SPECIFICITY PHOSPHATASE YOR283W-RELATED"/>
    <property type="match status" value="1"/>
</dbReference>
<dbReference type="EMBL" id="DYWK01000007">
    <property type="protein sequence ID" value="HJF18529.1"/>
    <property type="molecule type" value="Genomic_DNA"/>
</dbReference>
<dbReference type="Pfam" id="PF00300">
    <property type="entry name" value="His_Phos_1"/>
    <property type="match status" value="1"/>
</dbReference>
<dbReference type="InterPro" id="IPR029033">
    <property type="entry name" value="His_PPase_superfam"/>
</dbReference>
<organism evidence="1 2">
    <name type="scientific">Aeriscardovia aeriphila</name>
    <dbReference type="NCBI Taxonomy" id="218139"/>
    <lineage>
        <taxon>Bacteria</taxon>
        <taxon>Bacillati</taxon>
        <taxon>Actinomycetota</taxon>
        <taxon>Actinomycetes</taxon>
        <taxon>Bifidobacteriales</taxon>
        <taxon>Bifidobacteriaceae</taxon>
        <taxon>Aeriscardovia</taxon>
    </lineage>
</organism>